<organism evidence="1 2">
    <name type="scientific">Pleurodeles waltl</name>
    <name type="common">Iberian ribbed newt</name>
    <dbReference type="NCBI Taxonomy" id="8319"/>
    <lineage>
        <taxon>Eukaryota</taxon>
        <taxon>Metazoa</taxon>
        <taxon>Chordata</taxon>
        <taxon>Craniata</taxon>
        <taxon>Vertebrata</taxon>
        <taxon>Euteleostomi</taxon>
        <taxon>Amphibia</taxon>
        <taxon>Batrachia</taxon>
        <taxon>Caudata</taxon>
        <taxon>Salamandroidea</taxon>
        <taxon>Salamandridae</taxon>
        <taxon>Pleurodelinae</taxon>
        <taxon>Pleurodeles</taxon>
    </lineage>
</organism>
<dbReference type="AlphaFoldDB" id="A0AAV7VV75"/>
<sequence>MWIELLGIIYQEPELTVIPGMWIELLGVLRGRYQEGRCNDLRTSGKNCQFRFLIYDSQELYPHTGDECQFRFLIYDFQELYTGDDYQFRFLIYDSQELYPHTGDGRLCLT</sequence>
<gene>
    <name evidence="1" type="ORF">NDU88_007933</name>
</gene>
<evidence type="ECO:0000313" key="2">
    <source>
        <dbReference type="Proteomes" id="UP001066276"/>
    </source>
</evidence>
<keyword evidence="2" id="KW-1185">Reference proteome</keyword>
<name>A0AAV7VV75_PLEWA</name>
<evidence type="ECO:0000313" key="1">
    <source>
        <dbReference type="EMBL" id="KAJ1204152.1"/>
    </source>
</evidence>
<comment type="caution">
    <text evidence="1">The sequence shown here is derived from an EMBL/GenBank/DDBJ whole genome shotgun (WGS) entry which is preliminary data.</text>
</comment>
<accession>A0AAV7VV75</accession>
<reference evidence="1" key="1">
    <citation type="journal article" date="2022" name="bioRxiv">
        <title>Sequencing and chromosome-scale assembly of the giantPleurodeles waltlgenome.</title>
        <authorList>
            <person name="Brown T."/>
            <person name="Elewa A."/>
            <person name="Iarovenko S."/>
            <person name="Subramanian E."/>
            <person name="Araus A.J."/>
            <person name="Petzold A."/>
            <person name="Susuki M."/>
            <person name="Suzuki K.-i.T."/>
            <person name="Hayashi T."/>
            <person name="Toyoda A."/>
            <person name="Oliveira C."/>
            <person name="Osipova E."/>
            <person name="Leigh N.D."/>
            <person name="Simon A."/>
            <person name="Yun M.H."/>
        </authorList>
    </citation>
    <scope>NUCLEOTIDE SEQUENCE</scope>
    <source>
        <strain evidence="1">20211129_DDA</strain>
        <tissue evidence="1">Liver</tissue>
    </source>
</reference>
<proteinExistence type="predicted"/>
<dbReference type="EMBL" id="JANPWB010000003">
    <property type="protein sequence ID" value="KAJ1204152.1"/>
    <property type="molecule type" value="Genomic_DNA"/>
</dbReference>
<protein>
    <submittedName>
        <fullName evidence="1">Uncharacterized protein</fullName>
    </submittedName>
</protein>
<dbReference type="Proteomes" id="UP001066276">
    <property type="component" value="Chromosome 2_1"/>
</dbReference>